<feature type="compositionally biased region" description="Polar residues" evidence="1">
    <location>
        <begin position="48"/>
        <end position="63"/>
    </location>
</feature>
<keyword evidence="3" id="KW-1185">Reference proteome</keyword>
<sequence length="389" mass="42309">MERSKARPLADPQPVQAPVHKLRRKLQKIPTRQRNNVGKRPGQVAANEASSKGNKSDTANKQSVPALPCLSLPSPDLSDSKWAEFFRGSGCLHGQDSSPSQSSEHLISPVSTVPELSHLATHDAQPRSSLSSSDSPMSPASTTSATMGRRAKTPIYWIGQLENSQKPGNTLSKTPSLELIAEQYRALVDSPSSNSIYFESYSEPQPSPGGDDGHSVEQQTPTDAADESQGRGPGRRDGLVGGSPTSDDSTLVSFEEETVYFKPVSFSPEPTSPYLEHPLRSPSPTPDNLSLQICLDLLTRDLSSALAKRPVRTSPETSALQVWVMIEAYEKLRDELSQASLGNEELRPLQTVFDMWLRALYSVHDRLAGDGRSSDESDYEAELGAEDLD</sequence>
<evidence type="ECO:0000313" key="2">
    <source>
        <dbReference type="EMBL" id="KAK3384461.1"/>
    </source>
</evidence>
<reference evidence="2" key="1">
    <citation type="journal article" date="2023" name="Mol. Phylogenet. Evol.">
        <title>Genome-scale phylogeny and comparative genomics of the fungal order Sordariales.</title>
        <authorList>
            <person name="Hensen N."/>
            <person name="Bonometti L."/>
            <person name="Westerberg I."/>
            <person name="Brannstrom I.O."/>
            <person name="Guillou S."/>
            <person name="Cros-Aarteil S."/>
            <person name="Calhoun S."/>
            <person name="Haridas S."/>
            <person name="Kuo A."/>
            <person name="Mondo S."/>
            <person name="Pangilinan J."/>
            <person name="Riley R."/>
            <person name="LaButti K."/>
            <person name="Andreopoulos B."/>
            <person name="Lipzen A."/>
            <person name="Chen C."/>
            <person name="Yan M."/>
            <person name="Daum C."/>
            <person name="Ng V."/>
            <person name="Clum A."/>
            <person name="Steindorff A."/>
            <person name="Ohm R.A."/>
            <person name="Martin F."/>
            <person name="Silar P."/>
            <person name="Natvig D.O."/>
            <person name="Lalanne C."/>
            <person name="Gautier V."/>
            <person name="Ament-Velasquez S.L."/>
            <person name="Kruys A."/>
            <person name="Hutchinson M.I."/>
            <person name="Powell A.J."/>
            <person name="Barry K."/>
            <person name="Miller A.N."/>
            <person name="Grigoriev I.V."/>
            <person name="Debuchy R."/>
            <person name="Gladieux P."/>
            <person name="Hiltunen Thoren M."/>
            <person name="Johannesson H."/>
        </authorList>
    </citation>
    <scope>NUCLEOTIDE SEQUENCE</scope>
    <source>
        <strain evidence="2">CBS 958.72</strain>
    </source>
</reference>
<proteinExistence type="predicted"/>
<feature type="compositionally biased region" description="Polar residues" evidence="1">
    <location>
        <begin position="243"/>
        <end position="252"/>
    </location>
</feature>
<reference evidence="2" key="2">
    <citation type="submission" date="2023-06" db="EMBL/GenBank/DDBJ databases">
        <authorList>
            <consortium name="Lawrence Berkeley National Laboratory"/>
            <person name="Haridas S."/>
            <person name="Hensen N."/>
            <person name="Bonometti L."/>
            <person name="Westerberg I."/>
            <person name="Brannstrom I.O."/>
            <person name="Guillou S."/>
            <person name="Cros-Aarteil S."/>
            <person name="Calhoun S."/>
            <person name="Kuo A."/>
            <person name="Mondo S."/>
            <person name="Pangilinan J."/>
            <person name="Riley R."/>
            <person name="Labutti K."/>
            <person name="Andreopoulos B."/>
            <person name="Lipzen A."/>
            <person name="Chen C."/>
            <person name="Yanf M."/>
            <person name="Daum C."/>
            <person name="Ng V."/>
            <person name="Clum A."/>
            <person name="Steindorff A."/>
            <person name="Ohm R."/>
            <person name="Martin F."/>
            <person name="Silar P."/>
            <person name="Natvig D."/>
            <person name="Lalanne C."/>
            <person name="Gautier V."/>
            <person name="Ament-Velasquez S.L."/>
            <person name="Kruys A."/>
            <person name="Hutchinson M.I."/>
            <person name="Powell A.J."/>
            <person name="Barry K."/>
            <person name="Miller A.N."/>
            <person name="Grigoriev I.V."/>
            <person name="Debuchy R."/>
            <person name="Gladieux P."/>
            <person name="Thoren M.H."/>
            <person name="Johannesson H."/>
        </authorList>
    </citation>
    <scope>NUCLEOTIDE SEQUENCE</scope>
    <source>
        <strain evidence="2">CBS 958.72</strain>
    </source>
</reference>
<feature type="region of interest" description="Disordered" evidence="1">
    <location>
        <begin position="1"/>
        <end position="74"/>
    </location>
</feature>
<feature type="compositionally biased region" description="Low complexity" evidence="1">
    <location>
        <begin position="65"/>
        <end position="74"/>
    </location>
</feature>
<evidence type="ECO:0008006" key="4">
    <source>
        <dbReference type="Google" id="ProtNLM"/>
    </source>
</evidence>
<name>A0AAE0NMX1_9PEZI</name>
<feature type="region of interest" description="Disordered" evidence="1">
    <location>
        <begin position="264"/>
        <end position="286"/>
    </location>
</feature>
<dbReference type="EMBL" id="JAULSN010000001">
    <property type="protein sequence ID" value="KAK3384461.1"/>
    <property type="molecule type" value="Genomic_DNA"/>
</dbReference>
<feature type="compositionally biased region" description="Polar residues" evidence="1">
    <location>
        <begin position="95"/>
        <end position="111"/>
    </location>
</feature>
<comment type="caution">
    <text evidence="2">The sequence shown here is derived from an EMBL/GenBank/DDBJ whole genome shotgun (WGS) entry which is preliminary data.</text>
</comment>
<evidence type="ECO:0000256" key="1">
    <source>
        <dbReference type="SAM" id="MobiDB-lite"/>
    </source>
</evidence>
<organism evidence="2 3">
    <name type="scientific">Lasiosphaeria ovina</name>
    <dbReference type="NCBI Taxonomy" id="92902"/>
    <lineage>
        <taxon>Eukaryota</taxon>
        <taxon>Fungi</taxon>
        <taxon>Dikarya</taxon>
        <taxon>Ascomycota</taxon>
        <taxon>Pezizomycotina</taxon>
        <taxon>Sordariomycetes</taxon>
        <taxon>Sordariomycetidae</taxon>
        <taxon>Sordariales</taxon>
        <taxon>Lasiosphaeriaceae</taxon>
        <taxon>Lasiosphaeria</taxon>
    </lineage>
</organism>
<dbReference type="Proteomes" id="UP001287356">
    <property type="component" value="Unassembled WGS sequence"/>
</dbReference>
<feature type="compositionally biased region" description="Acidic residues" evidence="1">
    <location>
        <begin position="376"/>
        <end position="389"/>
    </location>
</feature>
<evidence type="ECO:0000313" key="3">
    <source>
        <dbReference type="Proteomes" id="UP001287356"/>
    </source>
</evidence>
<protein>
    <recommendedName>
        <fullName evidence="4">Mating-type switching protein swi10</fullName>
    </recommendedName>
</protein>
<feature type="region of interest" description="Disordered" evidence="1">
    <location>
        <begin position="88"/>
        <end position="151"/>
    </location>
</feature>
<accession>A0AAE0NMX1</accession>
<feature type="region of interest" description="Disordered" evidence="1">
    <location>
        <begin position="369"/>
        <end position="389"/>
    </location>
</feature>
<gene>
    <name evidence="2" type="ORF">B0T24DRAFT_86778</name>
</gene>
<feature type="region of interest" description="Disordered" evidence="1">
    <location>
        <begin position="195"/>
        <end position="252"/>
    </location>
</feature>
<dbReference type="AlphaFoldDB" id="A0AAE0NMX1"/>
<feature type="compositionally biased region" description="Low complexity" evidence="1">
    <location>
        <begin position="126"/>
        <end position="146"/>
    </location>
</feature>